<organism evidence="7 8">
    <name type="scientific">Candidatus Avelusimicrobium gallicola</name>
    <dbReference type="NCBI Taxonomy" id="2562704"/>
    <lineage>
        <taxon>Bacteria</taxon>
        <taxon>Pseudomonadati</taxon>
        <taxon>Elusimicrobiota</taxon>
        <taxon>Elusimicrobia</taxon>
        <taxon>Elusimicrobiales</taxon>
        <taxon>Elusimicrobiaceae</taxon>
        <taxon>Candidatus Avelusimicrobium</taxon>
    </lineage>
</organism>
<comment type="subunit">
    <text evidence="5">Part of the 50S ribosomal subunit.</text>
</comment>
<sequence>MIIKKKDTVLVLAGKDKGKKGEVKSVNPAKNKVVVAGVNLVSKHTKPSQNKQGGIIQVEAALDASNVAVICGKCKKAMTPKVQVSADGKKVRVCRKCNEPII</sequence>
<dbReference type="GO" id="GO:1990904">
    <property type="term" value="C:ribonucleoprotein complex"/>
    <property type="evidence" value="ECO:0007669"/>
    <property type="project" value="UniProtKB-KW"/>
</dbReference>
<dbReference type="GO" id="GO:0006412">
    <property type="term" value="P:translation"/>
    <property type="evidence" value="ECO:0007669"/>
    <property type="project" value="UniProtKB-UniRule"/>
</dbReference>
<dbReference type="GO" id="GO:0003735">
    <property type="term" value="F:structural constituent of ribosome"/>
    <property type="evidence" value="ECO:0007669"/>
    <property type="project" value="InterPro"/>
</dbReference>
<dbReference type="InterPro" id="IPR003256">
    <property type="entry name" value="Ribosomal_uL24"/>
</dbReference>
<evidence type="ECO:0000259" key="6">
    <source>
        <dbReference type="SMART" id="SM00739"/>
    </source>
</evidence>
<dbReference type="InterPro" id="IPR005824">
    <property type="entry name" value="KOW"/>
</dbReference>
<dbReference type="InterPro" id="IPR041988">
    <property type="entry name" value="Ribosomal_uL24_KOW"/>
</dbReference>
<evidence type="ECO:0000256" key="4">
    <source>
        <dbReference type="ARBA" id="ARBA00035206"/>
    </source>
</evidence>
<evidence type="ECO:0000313" key="7">
    <source>
        <dbReference type="EMBL" id="OUO56340.1"/>
    </source>
</evidence>
<comment type="caution">
    <text evidence="7">The sequence shown here is derived from an EMBL/GenBank/DDBJ whole genome shotgun (WGS) entry which is preliminary data.</text>
</comment>
<keyword evidence="3 5" id="KW-0687">Ribonucleoprotein</keyword>
<feature type="domain" description="KOW" evidence="6">
    <location>
        <begin position="2"/>
        <end position="29"/>
    </location>
</feature>
<evidence type="ECO:0000256" key="5">
    <source>
        <dbReference type="HAMAP-Rule" id="MF_01326"/>
    </source>
</evidence>
<dbReference type="GO" id="GO:0005840">
    <property type="term" value="C:ribosome"/>
    <property type="evidence" value="ECO:0007669"/>
    <property type="project" value="UniProtKB-KW"/>
</dbReference>
<dbReference type="Pfam" id="PF00467">
    <property type="entry name" value="KOW"/>
    <property type="match status" value="1"/>
</dbReference>
<evidence type="ECO:0000313" key="8">
    <source>
        <dbReference type="Proteomes" id="UP000196368"/>
    </source>
</evidence>
<dbReference type="Proteomes" id="UP000196368">
    <property type="component" value="Unassembled WGS sequence"/>
</dbReference>
<dbReference type="InterPro" id="IPR057264">
    <property type="entry name" value="Ribosomal_uL24_C"/>
</dbReference>
<dbReference type="HAMAP" id="MF_01326_B">
    <property type="entry name" value="Ribosomal_uL24_B"/>
    <property type="match status" value="1"/>
</dbReference>
<dbReference type="AlphaFoldDB" id="A0A1Y4DJ59"/>
<evidence type="ECO:0000256" key="2">
    <source>
        <dbReference type="ARBA" id="ARBA00022980"/>
    </source>
</evidence>
<dbReference type="InterPro" id="IPR008991">
    <property type="entry name" value="Translation_prot_SH3-like_sf"/>
</dbReference>
<proteinExistence type="inferred from homology"/>
<gene>
    <name evidence="5" type="primary">rplX</name>
    <name evidence="7" type="ORF">B5F75_06920</name>
</gene>
<keyword evidence="8" id="KW-1185">Reference proteome</keyword>
<dbReference type="OrthoDB" id="9807419at2"/>
<dbReference type="Pfam" id="PF17136">
    <property type="entry name" value="ribosomal_L24"/>
    <property type="match status" value="1"/>
</dbReference>
<dbReference type="CDD" id="cd06089">
    <property type="entry name" value="KOW_RPL26"/>
    <property type="match status" value="1"/>
</dbReference>
<keyword evidence="5" id="KW-0694">RNA-binding</keyword>
<dbReference type="Gene3D" id="2.30.30.30">
    <property type="match status" value="1"/>
</dbReference>
<dbReference type="NCBIfam" id="TIGR01079">
    <property type="entry name" value="rplX_bact"/>
    <property type="match status" value="1"/>
</dbReference>
<dbReference type="GO" id="GO:0019843">
    <property type="term" value="F:rRNA binding"/>
    <property type="evidence" value="ECO:0007669"/>
    <property type="project" value="UniProtKB-UniRule"/>
</dbReference>
<protein>
    <recommendedName>
        <fullName evidence="4 5">Large ribosomal subunit protein uL24</fullName>
    </recommendedName>
</protein>
<comment type="function">
    <text evidence="5">One of the proteins that surrounds the polypeptide exit tunnel on the outside of the subunit.</text>
</comment>
<reference evidence="8" key="1">
    <citation type="submission" date="2017-04" db="EMBL/GenBank/DDBJ databases">
        <title>Function of individual gut microbiota members based on whole genome sequencing of pure cultures obtained from chicken caecum.</title>
        <authorList>
            <person name="Medvecky M."/>
            <person name="Cejkova D."/>
            <person name="Polansky O."/>
            <person name="Karasova D."/>
            <person name="Kubasova T."/>
            <person name="Cizek A."/>
            <person name="Rychlik I."/>
        </authorList>
    </citation>
    <scope>NUCLEOTIDE SEQUENCE [LARGE SCALE GENOMIC DNA]</scope>
    <source>
        <strain evidence="8">An273</strain>
    </source>
</reference>
<dbReference type="EMBL" id="NFJD01000004">
    <property type="protein sequence ID" value="OUO56340.1"/>
    <property type="molecule type" value="Genomic_DNA"/>
</dbReference>
<evidence type="ECO:0000256" key="3">
    <source>
        <dbReference type="ARBA" id="ARBA00023274"/>
    </source>
</evidence>
<name>A0A1Y4DJ59_9BACT</name>
<comment type="function">
    <text evidence="5">One of two assembly initiator proteins, it binds directly to the 5'-end of the 23S rRNA, where it nucleates assembly of the 50S subunit.</text>
</comment>
<dbReference type="RefSeq" id="WP_087289318.1">
    <property type="nucleotide sequence ID" value="NZ_NFJD01000004.1"/>
</dbReference>
<evidence type="ECO:0000256" key="1">
    <source>
        <dbReference type="ARBA" id="ARBA00010618"/>
    </source>
</evidence>
<keyword evidence="2 5" id="KW-0689">Ribosomal protein</keyword>
<dbReference type="InterPro" id="IPR014722">
    <property type="entry name" value="Rib_uL2_dom2"/>
</dbReference>
<accession>A0A1Y4DJ59</accession>
<dbReference type="PANTHER" id="PTHR12903">
    <property type="entry name" value="MITOCHONDRIAL RIBOSOMAL PROTEIN L24"/>
    <property type="match status" value="1"/>
</dbReference>
<keyword evidence="5" id="KW-0699">rRNA-binding</keyword>
<dbReference type="SMART" id="SM00739">
    <property type="entry name" value="KOW"/>
    <property type="match status" value="1"/>
</dbReference>
<comment type="similarity">
    <text evidence="1 5">Belongs to the universal ribosomal protein uL24 family.</text>
</comment>
<dbReference type="SUPFAM" id="SSF50104">
    <property type="entry name" value="Translation proteins SH3-like domain"/>
    <property type="match status" value="1"/>
</dbReference>